<accession>A0A2X2C6Z8</accession>
<dbReference type="Gene3D" id="2.40.10.10">
    <property type="entry name" value="Trypsin-like serine proteases"/>
    <property type="match status" value="1"/>
</dbReference>
<dbReference type="Proteomes" id="UP000251485">
    <property type="component" value="Unassembled WGS sequence"/>
</dbReference>
<name>A0A2X2C6Z8_PROMI</name>
<dbReference type="EC" id="3.4.21.107" evidence="1"/>
<proteinExistence type="predicted"/>
<protein>
    <submittedName>
        <fullName evidence="1">Protease</fullName>
        <ecNumber evidence="1">3.4.21.107</ecNumber>
    </submittedName>
</protein>
<reference evidence="1 2" key="1">
    <citation type="submission" date="2018-06" db="EMBL/GenBank/DDBJ databases">
        <authorList>
            <consortium name="Pathogen Informatics"/>
            <person name="Doyle S."/>
        </authorList>
    </citation>
    <scope>NUCLEOTIDE SEQUENCE [LARGE SCALE GENOMIC DNA]</scope>
    <source>
        <strain evidence="1 2">NCTC10975</strain>
    </source>
</reference>
<dbReference type="GO" id="GO:0004252">
    <property type="term" value="F:serine-type endopeptidase activity"/>
    <property type="evidence" value="ECO:0007669"/>
    <property type="project" value="InterPro"/>
</dbReference>
<gene>
    <name evidence="1" type="primary">degQ_2</name>
    <name evidence="1" type="ORF">NCTC10975_04114</name>
</gene>
<organism evidence="1 2">
    <name type="scientific">Proteus mirabilis</name>
    <dbReference type="NCBI Taxonomy" id="584"/>
    <lineage>
        <taxon>Bacteria</taxon>
        <taxon>Pseudomonadati</taxon>
        <taxon>Pseudomonadota</taxon>
        <taxon>Gammaproteobacteria</taxon>
        <taxon>Enterobacterales</taxon>
        <taxon>Morganellaceae</taxon>
        <taxon>Proteus</taxon>
    </lineage>
</organism>
<dbReference type="AlphaFoldDB" id="A0A2X2C6Z8"/>
<dbReference type="InterPro" id="IPR001940">
    <property type="entry name" value="Peptidase_S1C"/>
</dbReference>
<dbReference type="EMBL" id="UAUE01000028">
    <property type="protein sequence ID" value="SPZ01466.1"/>
    <property type="molecule type" value="Genomic_DNA"/>
</dbReference>
<dbReference type="GO" id="GO:0006515">
    <property type="term" value="P:protein quality control for misfolded or incompletely synthesized proteins"/>
    <property type="evidence" value="ECO:0007669"/>
    <property type="project" value="TreeGrafter"/>
</dbReference>
<dbReference type="PRINTS" id="PR00834">
    <property type="entry name" value="PROTEASES2C"/>
</dbReference>
<dbReference type="PANTHER" id="PTHR22939:SF129">
    <property type="entry name" value="SERINE PROTEASE HTRA2, MITOCHONDRIAL"/>
    <property type="match status" value="1"/>
</dbReference>
<dbReference type="SUPFAM" id="SSF50494">
    <property type="entry name" value="Trypsin-like serine proteases"/>
    <property type="match status" value="1"/>
</dbReference>
<evidence type="ECO:0000313" key="1">
    <source>
        <dbReference type="EMBL" id="SPZ01466.1"/>
    </source>
</evidence>
<sequence length="95" mass="10726">MFLELEYKASRFQKSFKFFFGPNFPSQQQSIRPFEGLGSGVIIDAEKGYVLTNNHVVDGADKIQLQINDGREFDAKLIGSDPQTDIALLQIEKTQ</sequence>
<dbReference type="InterPro" id="IPR043504">
    <property type="entry name" value="Peptidase_S1_PA_chymotrypsin"/>
</dbReference>
<dbReference type="Pfam" id="PF13365">
    <property type="entry name" value="Trypsin_2"/>
    <property type="match status" value="1"/>
</dbReference>
<dbReference type="PANTHER" id="PTHR22939">
    <property type="entry name" value="SERINE PROTEASE FAMILY S1C HTRA-RELATED"/>
    <property type="match status" value="1"/>
</dbReference>
<evidence type="ECO:0000313" key="2">
    <source>
        <dbReference type="Proteomes" id="UP000251485"/>
    </source>
</evidence>
<keyword evidence="1" id="KW-0378">Hydrolase</keyword>
<dbReference type="GO" id="GO:0042597">
    <property type="term" value="C:periplasmic space"/>
    <property type="evidence" value="ECO:0007669"/>
    <property type="project" value="TreeGrafter"/>
</dbReference>
<dbReference type="InterPro" id="IPR009003">
    <property type="entry name" value="Peptidase_S1_PA"/>
</dbReference>
<keyword evidence="1" id="KW-0645">Protease</keyword>